<name>A0A6M3M5G5_9ZZZZ</name>
<gene>
    <name evidence="3" type="ORF">MM171A02953_0008</name>
    <name evidence="2" type="ORF">MM171B00956_0015</name>
</gene>
<evidence type="ECO:0008006" key="4">
    <source>
        <dbReference type="Google" id="ProtNLM"/>
    </source>
</evidence>
<dbReference type="EMBL" id="MT143819">
    <property type="protein sequence ID" value="QJB02997.1"/>
    <property type="molecule type" value="Genomic_DNA"/>
</dbReference>
<sequence>MIFSEGDHIEQIKAGTKTQTRRTSDRYEIGKLYAVQPCRTCKGIPDGKILITAKRLEQKSDWPPGWRILPFEAKAEGGYSPKKYEELYEEMHPSWTERWAYLFEYYPTALLKLIEAGELDEAMAVMRSRASQQLRNNSQTMNKVDSQSDSATLSEEIGGENPK</sequence>
<evidence type="ECO:0000313" key="2">
    <source>
        <dbReference type="EMBL" id="QJB02997.1"/>
    </source>
</evidence>
<accession>A0A6M3M5G5</accession>
<protein>
    <recommendedName>
        <fullName evidence="4">ASCH domain-containing protein</fullName>
    </recommendedName>
</protein>
<dbReference type="AlphaFoldDB" id="A0A6M3M5G5"/>
<feature type="compositionally biased region" description="Polar residues" evidence="1">
    <location>
        <begin position="131"/>
        <end position="153"/>
    </location>
</feature>
<reference evidence="2" key="1">
    <citation type="submission" date="2020-03" db="EMBL/GenBank/DDBJ databases">
        <title>The deep terrestrial virosphere.</title>
        <authorList>
            <person name="Holmfeldt K."/>
            <person name="Nilsson E."/>
            <person name="Simone D."/>
            <person name="Lopez-Fernandez M."/>
            <person name="Wu X."/>
            <person name="de Brujin I."/>
            <person name="Lundin D."/>
            <person name="Andersson A."/>
            <person name="Bertilsson S."/>
            <person name="Dopson M."/>
        </authorList>
    </citation>
    <scope>NUCLEOTIDE SEQUENCE</scope>
    <source>
        <strain evidence="3">MM171A02953</strain>
        <strain evidence="2">MM171B00956</strain>
    </source>
</reference>
<evidence type="ECO:0000313" key="3">
    <source>
        <dbReference type="EMBL" id="QJH92637.1"/>
    </source>
</evidence>
<evidence type="ECO:0000256" key="1">
    <source>
        <dbReference type="SAM" id="MobiDB-lite"/>
    </source>
</evidence>
<feature type="region of interest" description="Disordered" evidence="1">
    <location>
        <begin position="131"/>
        <end position="163"/>
    </location>
</feature>
<dbReference type="EMBL" id="MT143907">
    <property type="protein sequence ID" value="QJH92637.1"/>
    <property type="molecule type" value="Genomic_DNA"/>
</dbReference>
<organism evidence="2">
    <name type="scientific">viral metagenome</name>
    <dbReference type="NCBI Taxonomy" id="1070528"/>
    <lineage>
        <taxon>unclassified sequences</taxon>
        <taxon>metagenomes</taxon>
        <taxon>organismal metagenomes</taxon>
    </lineage>
</organism>
<proteinExistence type="predicted"/>